<evidence type="ECO:0000313" key="2">
    <source>
        <dbReference type="Proteomes" id="UP001054945"/>
    </source>
</evidence>
<name>A0AAV4W4A5_CAEEX</name>
<proteinExistence type="predicted"/>
<dbReference type="AlphaFoldDB" id="A0AAV4W4A5"/>
<organism evidence="1 2">
    <name type="scientific">Caerostris extrusa</name>
    <name type="common">Bark spider</name>
    <name type="synonym">Caerostris bankana</name>
    <dbReference type="NCBI Taxonomy" id="172846"/>
    <lineage>
        <taxon>Eukaryota</taxon>
        <taxon>Metazoa</taxon>
        <taxon>Ecdysozoa</taxon>
        <taxon>Arthropoda</taxon>
        <taxon>Chelicerata</taxon>
        <taxon>Arachnida</taxon>
        <taxon>Araneae</taxon>
        <taxon>Araneomorphae</taxon>
        <taxon>Entelegynae</taxon>
        <taxon>Araneoidea</taxon>
        <taxon>Araneidae</taxon>
        <taxon>Caerostris</taxon>
    </lineage>
</organism>
<keyword evidence="2" id="KW-1185">Reference proteome</keyword>
<reference evidence="1 2" key="1">
    <citation type="submission" date="2021-06" db="EMBL/GenBank/DDBJ databases">
        <title>Caerostris extrusa draft genome.</title>
        <authorList>
            <person name="Kono N."/>
            <person name="Arakawa K."/>
        </authorList>
    </citation>
    <scope>NUCLEOTIDE SEQUENCE [LARGE SCALE GENOMIC DNA]</scope>
</reference>
<accession>A0AAV4W4A5</accession>
<sequence length="77" mass="8629">MNISMRTLYLPAGLVTPTRIRKLISGPNSATVTISGKQLSRFWCVFLEKCAKMLSISNFVHQCICVMVNVINQGFNH</sequence>
<feature type="non-terminal residue" evidence="1">
    <location>
        <position position="77"/>
    </location>
</feature>
<dbReference type="EMBL" id="BPLR01015570">
    <property type="protein sequence ID" value="GIY77034.1"/>
    <property type="molecule type" value="Genomic_DNA"/>
</dbReference>
<dbReference type="Proteomes" id="UP001054945">
    <property type="component" value="Unassembled WGS sequence"/>
</dbReference>
<comment type="caution">
    <text evidence="1">The sequence shown here is derived from an EMBL/GenBank/DDBJ whole genome shotgun (WGS) entry which is preliminary data.</text>
</comment>
<evidence type="ECO:0000313" key="1">
    <source>
        <dbReference type="EMBL" id="GIY77034.1"/>
    </source>
</evidence>
<gene>
    <name evidence="1" type="ORF">CEXT_86021</name>
</gene>
<protein>
    <submittedName>
        <fullName evidence="1">Uncharacterized protein</fullName>
    </submittedName>
</protein>